<dbReference type="EMBL" id="JACVVK020000598">
    <property type="protein sequence ID" value="KAK7463919.1"/>
    <property type="molecule type" value="Genomic_DNA"/>
</dbReference>
<evidence type="ECO:0000313" key="3">
    <source>
        <dbReference type="Proteomes" id="UP001519460"/>
    </source>
</evidence>
<protein>
    <submittedName>
        <fullName evidence="2">Uncharacterized protein</fullName>
    </submittedName>
</protein>
<evidence type="ECO:0000256" key="1">
    <source>
        <dbReference type="SAM" id="MobiDB-lite"/>
    </source>
</evidence>
<accession>A0ABD0J727</accession>
<feature type="non-terminal residue" evidence="2">
    <location>
        <position position="102"/>
    </location>
</feature>
<dbReference type="AlphaFoldDB" id="A0ABD0J727"/>
<evidence type="ECO:0000313" key="2">
    <source>
        <dbReference type="EMBL" id="KAK7463919.1"/>
    </source>
</evidence>
<dbReference type="Proteomes" id="UP001519460">
    <property type="component" value="Unassembled WGS sequence"/>
</dbReference>
<comment type="caution">
    <text evidence="2">The sequence shown here is derived from an EMBL/GenBank/DDBJ whole genome shotgun (WGS) entry which is preliminary data.</text>
</comment>
<gene>
    <name evidence="2" type="ORF">BaRGS_00038085</name>
</gene>
<reference evidence="2 3" key="1">
    <citation type="journal article" date="2023" name="Sci. Data">
        <title>Genome assembly of the Korean intertidal mud-creeper Batillaria attramentaria.</title>
        <authorList>
            <person name="Patra A.K."/>
            <person name="Ho P.T."/>
            <person name="Jun S."/>
            <person name="Lee S.J."/>
            <person name="Kim Y."/>
            <person name="Won Y.J."/>
        </authorList>
    </citation>
    <scope>NUCLEOTIDE SEQUENCE [LARGE SCALE GENOMIC DNA]</scope>
    <source>
        <strain evidence="2">Wonlab-2016</strain>
    </source>
</reference>
<feature type="compositionally biased region" description="Low complexity" evidence="1">
    <location>
        <begin position="14"/>
        <end position="23"/>
    </location>
</feature>
<name>A0ABD0J727_9CAEN</name>
<sequence length="102" mass="10886">VALPSKSSDHSSSDPDNIVTDPTTTITTVLMEKLGRPQRAKLPATGHRTARWHTVNITKAACSPVSECRRHTLCNGIKTDRLLAGGYTEGRLGCIGTVGMSL</sequence>
<keyword evidence="3" id="KW-1185">Reference proteome</keyword>
<feature type="region of interest" description="Disordered" evidence="1">
    <location>
        <begin position="1"/>
        <end position="23"/>
    </location>
</feature>
<feature type="non-terminal residue" evidence="2">
    <location>
        <position position="1"/>
    </location>
</feature>
<proteinExistence type="predicted"/>
<organism evidence="2 3">
    <name type="scientific">Batillaria attramentaria</name>
    <dbReference type="NCBI Taxonomy" id="370345"/>
    <lineage>
        <taxon>Eukaryota</taxon>
        <taxon>Metazoa</taxon>
        <taxon>Spiralia</taxon>
        <taxon>Lophotrochozoa</taxon>
        <taxon>Mollusca</taxon>
        <taxon>Gastropoda</taxon>
        <taxon>Caenogastropoda</taxon>
        <taxon>Sorbeoconcha</taxon>
        <taxon>Cerithioidea</taxon>
        <taxon>Batillariidae</taxon>
        <taxon>Batillaria</taxon>
    </lineage>
</organism>